<keyword evidence="2" id="KW-0067">ATP-binding</keyword>
<evidence type="ECO:0000313" key="5">
    <source>
        <dbReference type="Proteomes" id="UP001318040"/>
    </source>
</evidence>
<dbReference type="Pfam" id="PF00004">
    <property type="entry name" value="AAA"/>
    <property type="match status" value="1"/>
</dbReference>
<dbReference type="RefSeq" id="XP_032822569.1">
    <property type="nucleotide sequence ID" value="XM_032966678.1"/>
</dbReference>
<dbReference type="GO" id="GO:0016887">
    <property type="term" value="F:ATP hydrolysis activity"/>
    <property type="evidence" value="ECO:0007669"/>
    <property type="project" value="InterPro"/>
</dbReference>
<dbReference type="KEGG" id="pmrn:116949393"/>
<feature type="compositionally biased region" description="Basic residues" evidence="3">
    <location>
        <begin position="470"/>
        <end position="494"/>
    </location>
</feature>
<evidence type="ECO:0000256" key="3">
    <source>
        <dbReference type="SAM" id="MobiDB-lite"/>
    </source>
</evidence>
<dbReference type="PROSITE" id="PS50096">
    <property type="entry name" value="IQ"/>
    <property type="match status" value="1"/>
</dbReference>
<dbReference type="GO" id="GO:0005524">
    <property type="term" value="F:ATP binding"/>
    <property type="evidence" value="ECO:0007669"/>
    <property type="project" value="UniProtKB-KW"/>
</dbReference>
<protein>
    <submittedName>
        <fullName evidence="6">Dynein regulatory complex protein 11-like</fullName>
    </submittedName>
</protein>
<dbReference type="InterPro" id="IPR003959">
    <property type="entry name" value="ATPase_AAA_core"/>
</dbReference>
<dbReference type="InterPro" id="IPR027417">
    <property type="entry name" value="P-loop_NTPase"/>
</dbReference>
<feature type="region of interest" description="Disordered" evidence="3">
    <location>
        <begin position="469"/>
        <end position="498"/>
    </location>
</feature>
<evidence type="ECO:0000256" key="2">
    <source>
        <dbReference type="ARBA" id="ARBA00022840"/>
    </source>
</evidence>
<feature type="compositionally biased region" description="Basic residues" evidence="3">
    <location>
        <begin position="827"/>
        <end position="850"/>
    </location>
</feature>
<dbReference type="AlphaFoldDB" id="A0AAJ7TS43"/>
<evidence type="ECO:0000259" key="4">
    <source>
        <dbReference type="Pfam" id="PF00004"/>
    </source>
</evidence>
<keyword evidence="5" id="KW-1185">Reference proteome</keyword>
<feature type="compositionally biased region" description="Basic and acidic residues" evidence="3">
    <location>
        <begin position="346"/>
        <end position="355"/>
    </location>
</feature>
<organism evidence="5 6">
    <name type="scientific">Petromyzon marinus</name>
    <name type="common">Sea lamprey</name>
    <dbReference type="NCBI Taxonomy" id="7757"/>
    <lineage>
        <taxon>Eukaryota</taxon>
        <taxon>Metazoa</taxon>
        <taxon>Chordata</taxon>
        <taxon>Craniata</taxon>
        <taxon>Vertebrata</taxon>
        <taxon>Cyclostomata</taxon>
        <taxon>Hyperoartia</taxon>
        <taxon>Petromyzontiformes</taxon>
        <taxon>Petromyzontidae</taxon>
        <taxon>Petromyzon</taxon>
    </lineage>
</organism>
<dbReference type="SUPFAM" id="SSF52540">
    <property type="entry name" value="P-loop containing nucleoside triphosphate hydrolases"/>
    <property type="match status" value="1"/>
</dbReference>
<feature type="compositionally biased region" description="Basic residues" evidence="3">
    <location>
        <begin position="356"/>
        <end position="383"/>
    </location>
</feature>
<feature type="domain" description="ATPase AAA-type core" evidence="4">
    <location>
        <begin position="580"/>
        <end position="699"/>
    </location>
</feature>
<sequence>MAHSTYNALWAEANAGIAHLFGQELPPEPPRPEKDRLAAFQVLATLYVRYLGITRGLEAAHDQVVQPQKRRVLRHLLDGVMGRLLELKQEMVALECSEFHYVDDVLQDFKLTPQDLEIPVPKYFINDRLKIIKEREKLLETVLEKMGMEDIEKKQVKDEKPMSLEEAVRIVQVTERARQGRLRAKFMQEIRMEEERERKAKERGAVTMDITVAAVIIQKMWKGFMQRRRTKREREEEMIFLGMTLPSNLPKKSLAQVNAEKVESLRRLTQDEHETEYQQGIVSIKQKLLEVEGPDMKEAMQEQIRQWFIECRDATGKFPEYPDEEDGGSALIFAEKTPEEVAAELAAKEAEQQNKKDKKKSGKKGKKGKNEKKGKGKKKGKKSKAGDEEEEEGWKMAPSNFLPTISEGHKTYTDVWQNRDESNNFSQKFNAELVKEEMRKKVENEIRKQVDELMREELRNLKLVVEKDRGKKVKKKKGGKKKKNKKGGKKKKKKEKDLTPDRTIESLFEELVLQGILIRPPKVQLSDFVGEYSYLGSTLRQADIEPMPSLSDVRQLVALYAILPLGSQAVHEKAPLVKSMLLTGPNGVGKRTLVNAICTETGANLFDLSAKTIVDKYPSKSGLQMLMHMVLKVARLLQPSVVLIEDAEKTFYKKVPKDDKKLEPKRLKKDLPKMLKLLKAEDRVMLVGTSRQPFLADQKSFCKLYQKIVLIPRPDYASRFVLWRHLLVTSCGAVTPSLDLSSLAKVTDGYTQGQMVQAAQAVLSERRVQQLAKRPLTAGEFIGPLSRIDPVFLEEEEAFKSWYAKTPLGKKRAKLAKGDEEEAGGKGKAKGKTKGKGKKGKKGKGKKKKK</sequence>
<evidence type="ECO:0000256" key="1">
    <source>
        <dbReference type="ARBA" id="ARBA00022741"/>
    </source>
</evidence>
<dbReference type="Gene3D" id="1.10.8.60">
    <property type="match status" value="1"/>
</dbReference>
<feature type="region of interest" description="Disordered" evidence="3">
    <location>
        <begin position="343"/>
        <end position="406"/>
    </location>
</feature>
<dbReference type="Gene3D" id="3.40.50.300">
    <property type="entry name" value="P-loop containing nucleotide triphosphate hydrolases"/>
    <property type="match status" value="1"/>
</dbReference>
<dbReference type="InterPro" id="IPR000048">
    <property type="entry name" value="IQ_motif_EF-hand-BS"/>
</dbReference>
<name>A0AAJ7TS43_PETMA</name>
<dbReference type="PANTHER" id="PTHR14690:SF0">
    <property type="entry name" value="IQ MOTIF CONTAINING WITH AAA DOMAIN 1"/>
    <property type="match status" value="1"/>
</dbReference>
<reference evidence="6" key="1">
    <citation type="submission" date="2025-08" db="UniProtKB">
        <authorList>
            <consortium name="RefSeq"/>
        </authorList>
    </citation>
    <scope>IDENTIFICATION</scope>
    <source>
        <tissue evidence="6">Sperm</tissue>
    </source>
</reference>
<keyword evidence="1" id="KW-0547">Nucleotide-binding</keyword>
<gene>
    <name evidence="6" type="primary">LOC116949393</name>
</gene>
<dbReference type="Proteomes" id="UP001318040">
    <property type="component" value="Chromosome 2"/>
</dbReference>
<dbReference type="SMART" id="SM00015">
    <property type="entry name" value="IQ"/>
    <property type="match status" value="1"/>
</dbReference>
<accession>A0AAJ7TS43</accession>
<dbReference type="PANTHER" id="PTHR14690">
    <property type="entry name" value="IQ MOTIF CONTAINING WITH AAA DOMAIN 1"/>
    <property type="match status" value="1"/>
</dbReference>
<dbReference type="FunFam" id="1.10.8.60:FF:000064">
    <property type="entry name" value="IQ motif containing with AAA domain 1"/>
    <property type="match status" value="1"/>
</dbReference>
<proteinExistence type="predicted"/>
<evidence type="ECO:0000313" key="6">
    <source>
        <dbReference type="RefSeq" id="XP_032822569.1"/>
    </source>
</evidence>
<dbReference type="InterPro" id="IPR052267">
    <property type="entry name" value="N-DRC_Component"/>
</dbReference>
<feature type="region of interest" description="Disordered" evidence="3">
    <location>
        <begin position="810"/>
        <end position="850"/>
    </location>
</feature>